<proteinExistence type="predicted"/>
<name>A0A2M7UWB1_9BACT</name>
<accession>A0A2M7UWB1</accession>
<dbReference type="AlphaFoldDB" id="A0A2M7UWB1"/>
<reference evidence="2" key="1">
    <citation type="submission" date="2017-09" db="EMBL/GenBank/DDBJ databases">
        <title>Depth-based differentiation of microbial function through sediment-hosted aquifers and enrichment of novel symbionts in the deep terrestrial subsurface.</title>
        <authorList>
            <person name="Probst A.J."/>
            <person name="Ladd B."/>
            <person name="Jarett J.K."/>
            <person name="Geller-Mcgrath D.E."/>
            <person name="Sieber C.M.K."/>
            <person name="Emerson J.B."/>
            <person name="Anantharaman K."/>
            <person name="Thomas B.C."/>
            <person name="Malmstrom R."/>
            <person name="Stieglmeier M."/>
            <person name="Klingl A."/>
            <person name="Woyke T."/>
            <person name="Ryan C.M."/>
            <person name="Banfield J.F."/>
        </authorList>
    </citation>
    <scope>NUCLEOTIDE SEQUENCE [LARGE SCALE GENOMIC DNA]</scope>
</reference>
<dbReference type="InterPro" id="IPR011856">
    <property type="entry name" value="tRNA_endonuc-like_dom_sf"/>
</dbReference>
<organism evidence="1 2">
    <name type="scientific">Candidatus Nealsonbacteria bacterium CG_4_10_14_0_2_um_filter_39_15</name>
    <dbReference type="NCBI Taxonomy" id="1974681"/>
    <lineage>
        <taxon>Bacteria</taxon>
        <taxon>Candidatus Nealsoniibacteriota</taxon>
    </lineage>
</organism>
<dbReference type="EMBL" id="PFPA01000021">
    <property type="protein sequence ID" value="PIZ88259.1"/>
    <property type="molecule type" value="Genomic_DNA"/>
</dbReference>
<dbReference type="Gene3D" id="3.40.1350.10">
    <property type="match status" value="1"/>
</dbReference>
<evidence type="ECO:0008006" key="3">
    <source>
        <dbReference type="Google" id="ProtNLM"/>
    </source>
</evidence>
<evidence type="ECO:0000313" key="1">
    <source>
        <dbReference type="EMBL" id="PIZ88259.1"/>
    </source>
</evidence>
<gene>
    <name evidence="1" type="ORF">COX91_01090</name>
</gene>
<protein>
    <recommendedName>
        <fullName evidence="3">DUF5655 domain-containing protein</fullName>
    </recommendedName>
</protein>
<dbReference type="Proteomes" id="UP000230081">
    <property type="component" value="Unassembled WGS sequence"/>
</dbReference>
<dbReference type="GO" id="GO:0003676">
    <property type="term" value="F:nucleic acid binding"/>
    <property type="evidence" value="ECO:0007669"/>
    <property type="project" value="InterPro"/>
</dbReference>
<sequence length="298" mass="35168">MQIFSEKNKKLIPVKEISFDLEKNVQKLTEANLETIFGLEFVATEFNLENFWLDTLAFNPEIKAFVIIEYKKKQNITVMDQGQTYLNLLLDHKAEVLLEYNERKNKNLKRKDVDWEQTRVIFVAPEFTIYQKRALHPKFPFQLWEVKKYEKNNFISYNQIQPLILERTGQRGPSLSGRALKEIKVYTEEDIYKQCSPLQKIIIKEAMEFTEDLSGDFQKIVGKNSVSYKCGTKKSFVNFGPSDEKIRIYFQEGDKLNDKEGLLEGRGEHGRYIKIKTFEELEKVKNYIIQAYEISKKE</sequence>
<comment type="caution">
    <text evidence="1">The sequence shown here is derived from an EMBL/GenBank/DDBJ whole genome shotgun (WGS) entry which is preliminary data.</text>
</comment>
<evidence type="ECO:0000313" key="2">
    <source>
        <dbReference type="Proteomes" id="UP000230081"/>
    </source>
</evidence>